<dbReference type="AlphaFoldDB" id="A0A940X0K3"/>
<evidence type="ECO:0000256" key="4">
    <source>
        <dbReference type="ARBA" id="ARBA00023110"/>
    </source>
</evidence>
<dbReference type="EC" id="5.2.1.8" evidence="2"/>
<dbReference type="GO" id="GO:0003755">
    <property type="term" value="F:peptidyl-prolyl cis-trans isomerase activity"/>
    <property type="evidence" value="ECO:0007669"/>
    <property type="project" value="UniProtKB-KW"/>
</dbReference>
<evidence type="ECO:0000256" key="2">
    <source>
        <dbReference type="ARBA" id="ARBA00013194"/>
    </source>
</evidence>
<dbReference type="InterPro" id="IPR050245">
    <property type="entry name" value="PrsA_foldase"/>
</dbReference>
<keyword evidence="3 7" id="KW-0732">Signal</keyword>
<keyword evidence="4" id="KW-0697">Rotamase</keyword>
<protein>
    <recommendedName>
        <fullName evidence="2">peptidylprolyl isomerase</fullName>
        <ecNumber evidence="2">5.2.1.8</ecNumber>
    </recommendedName>
</protein>
<accession>A0A940X0K3</accession>
<keyword evidence="5" id="KW-0413">Isomerase</keyword>
<keyword evidence="9" id="KW-1185">Reference proteome</keyword>
<dbReference type="Proteomes" id="UP000678228">
    <property type="component" value="Unassembled WGS sequence"/>
</dbReference>
<dbReference type="PANTHER" id="PTHR47245:SF1">
    <property type="entry name" value="FOLDASE PROTEIN PRSA"/>
    <property type="match status" value="1"/>
</dbReference>
<dbReference type="SUPFAM" id="SSF109998">
    <property type="entry name" value="Triger factor/SurA peptide-binding domain-like"/>
    <property type="match status" value="1"/>
</dbReference>
<evidence type="ECO:0000256" key="1">
    <source>
        <dbReference type="ARBA" id="ARBA00000971"/>
    </source>
</evidence>
<evidence type="ECO:0000256" key="5">
    <source>
        <dbReference type="ARBA" id="ARBA00023235"/>
    </source>
</evidence>
<dbReference type="EMBL" id="JAGKSQ010000008">
    <property type="protein sequence ID" value="MBP3952881.1"/>
    <property type="molecule type" value="Genomic_DNA"/>
</dbReference>
<dbReference type="PROSITE" id="PS51257">
    <property type="entry name" value="PROKAR_LIPOPROTEIN"/>
    <property type="match status" value="1"/>
</dbReference>
<name>A0A940X0K3_9BACI</name>
<feature type="region of interest" description="Disordered" evidence="6">
    <location>
        <begin position="21"/>
        <end position="65"/>
    </location>
</feature>
<dbReference type="RefSeq" id="WP_210598733.1">
    <property type="nucleotide sequence ID" value="NZ_JAGKSQ010000008.1"/>
</dbReference>
<evidence type="ECO:0000313" key="8">
    <source>
        <dbReference type="EMBL" id="MBP3952881.1"/>
    </source>
</evidence>
<comment type="caution">
    <text evidence="8">The sequence shown here is derived from an EMBL/GenBank/DDBJ whole genome shotgun (WGS) entry which is preliminary data.</text>
</comment>
<dbReference type="InterPro" id="IPR027304">
    <property type="entry name" value="Trigger_fact/SurA_dom_sf"/>
</dbReference>
<evidence type="ECO:0000256" key="3">
    <source>
        <dbReference type="ARBA" id="ARBA00022729"/>
    </source>
</evidence>
<evidence type="ECO:0000256" key="6">
    <source>
        <dbReference type="SAM" id="MobiDB-lite"/>
    </source>
</evidence>
<organism evidence="8 9">
    <name type="scientific">Halalkalibacter suaedae</name>
    <dbReference type="NCBI Taxonomy" id="2822140"/>
    <lineage>
        <taxon>Bacteria</taxon>
        <taxon>Bacillati</taxon>
        <taxon>Bacillota</taxon>
        <taxon>Bacilli</taxon>
        <taxon>Bacillales</taxon>
        <taxon>Bacillaceae</taxon>
        <taxon>Halalkalibacter</taxon>
    </lineage>
</organism>
<feature type="chain" id="PRO_5039371208" description="peptidylprolyl isomerase" evidence="7">
    <location>
        <begin position="24"/>
        <end position="264"/>
    </location>
</feature>
<sequence>MNKKWLLGLSLAGLLAVSTACNSDEPAENSSEEAESTEEVAEGEQAESDVASEQPEMPEPDLEGIPEVVAAVNGEEILKEEFIATYQGQFQQAMLQAQMSGQEIDQDQLKEQIAESMIGQTLLIQEANDRDLQVSEEEINQILDRIQEQNGLESREALMSAFEQQGLSEAQVMSEVEMQVKIDQMIANESGEIEVTDEELNELYEMFVAQQEQMGGEDGQEVEVPSFDEIKSELENQVRSQKEAELAQAFVESLRADADVTVNL</sequence>
<comment type="catalytic activity">
    <reaction evidence="1">
        <text>[protein]-peptidylproline (omega=180) = [protein]-peptidylproline (omega=0)</text>
        <dbReference type="Rhea" id="RHEA:16237"/>
        <dbReference type="Rhea" id="RHEA-COMP:10747"/>
        <dbReference type="Rhea" id="RHEA-COMP:10748"/>
        <dbReference type="ChEBI" id="CHEBI:83833"/>
        <dbReference type="ChEBI" id="CHEBI:83834"/>
        <dbReference type="EC" id="5.2.1.8"/>
    </reaction>
</comment>
<dbReference type="PANTHER" id="PTHR47245">
    <property type="entry name" value="PEPTIDYLPROLYL ISOMERASE"/>
    <property type="match status" value="1"/>
</dbReference>
<feature type="compositionally biased region" description="Acidic residues" evidence="6">
    <location>
        <begin position="25"/>
        <end position="47"/>
    </location>
</feature>
<evidence type="ECO:0000256" key="7">
    <source>
        <dbReference type="SAM" id="SignalP"/>
    </source>
</evidence>
<dbReference type="Pfam" id="PF13624">
    <property type="entry name" value="SurA_N_3"/>
    <property type="match status" value="1"/>
</dbReference>
<evidence type="ECO:0000313" key="9">
    <source>
        <dbReference type="Proteomes" id="UP000678228"/>
    </source>
</evidence>
<gene>
    <name evidence="8" type="ORF">J7W16_17295</name>
</gene>
<proteinExistence type="predicted"/>
<dbReference type="Gene3D" id="1.10.4030.10">
    <property type="entry name" value="Porin chaperone SurA, peptide-binding domain"/>
    <property type="match status" value="1"/>
</dbReference>
<feature type="signal peptide" evidence="7">
    <location>
        <begin position="1"/>
        <end position="23"/>
    </location>
</feature>
<reference evidence="8" key="1">
    <citation type="submission" date="2021-03" db="EMBL/GenBank/DDBJ databases">
        <title>Bacillus suaedae sp. nov., isolated from Suaeda aralocaspica.</title>
        <authorList>
            <person name="Lei R.F.R."/>
        </authorList>
    </citation>
    <scope>NUCLEOTIDE SEQUENCE</scope>
    <source>
        <strain evidence="8">YZJH907-2</strain>
    </source>
</reference>